<feature type="transmembrane region" description="Helical" evidence="11">
    <location>
        <begin position="289"/>
        <end position="309"/>
    </location>
</feature>
<evidence type="ECO:0000313" key="12">
    <source>
        <dbReference type="EMBL" id="ODV78788.1"/>
    </source>
</evidence>
<evidence type="ECO:0000256" key="5">
    <source>
        <dbReference type="ARBA" id="ARBA00022475"/>
    </source>
</evidence>
<feature type="transmembrane region" description="Helical" evidence="11">
    <location>
        <begin position="550"/>
        <end position="573"/>
    </location>
</feature>
<evidence type="ECO:0000256" key="7">
    <source>
        <dbReference type="ARBA" id="ARBA00022971"/>
    </source>
</evidence>
<evidence type="ECO:0000256" key="2">
    <source>
        <dbReference type="ARBA" id="ARBA00004651"/>
    </source>
</evidence>
<dbReference type="GeneID" id="30985199"/>
<keyword evidence="5 11" id="KW-1003">Cell membrane</keyword>
<evidence type="ECO:0000313" key="13">
    <source>
        <dbReference type="Proteomes" id="UP000094285"/>
    </source>
</evidence>
<proteinExistence type="inferred from homology"/>
<keyword evidence="10" id="KW-0325">Glycoprotein</keyword>
<keyword evidence="13" id="KW-1185">Reference proteome</keyword>
<dbReference type="EMBL" id="KV453913">
    <property type="protein sequence ID" value="ODV78788.1"/>
    <property type="molecule type" value="Genomic_DNA"/>
</dbReference>
<evidence type="ECO:0000256" key="11">
    <source>
        <dbReference type="RuleBase" id="RU366035"/>
    </source>
</evidence>
<comment type="similarity">
    <text evidence="3 11">Belongs to the PRM1 family.</text>
</comment>
<keyword evidence="6 11" id="KW-0812">Transmembrane</keyword>
<evidence type="ECO:0000256" key="6">
    <source>
        <dbReference type="ARBA" id="ARBA00022692"/>
    </source>
</evidence>
<dbReference type="PANTHER" id="PTHR31030:SF1">
    <property type="entry name" value="PLASMA MEMBRANE FUSION PROTEIN PRM1"/>
    <property type="match status" value="1"/>
</dbReference>
<name>A0A1E4SH05_9ASCO</name>
<keyword evidence="7 11" id="KW-0184">Conjugation</keyword>
<evidence type="ECO:0000256" key="9">
    <source>
        <dbReference type="ARBA" id="ARBA00023136"/>
    </source>
</evidence>
<protein>
    <recommendedName>
        <fullName evidence="4 11">Plasma membrane fusion protein PRM1</fullName>
    </recommendedName>
</protein>
<reference evidence="13" key="1">
    <citation type="submission" date="2016-05" db="EMBL/GenBank/DDBJ databases">
        <title>Comparative genomics of biotechnologically important yeasts.</title>
        <authorList>
            <consortium name="DOE Joint Genome Institute"/>
            <person name="Riley R."/>
            <person name="Haridas S."/>
            <person name="Wolfe K.H."/>
            <person name="Lopes M.R."/>
            <person name="Hittinger C.T."/>
            <person name="Goker M."/>
            <person name="Salamov A."/>
            <person name="Wisecaver J."/>
            <person name="Long T.M."/>
            <person name="Aerts A.L."/>
            <person name="Barry K."/>
            <person name="Choi C."/>
            <person name="Clum A."/>
            <person name="Coughlan A.Y."/>
            <person name="Deshpande S."/>
            <person name="Douglass A.P."/>
            <person name="Hanson S.J."/>
            <person name="Klenk H.-P."/>
            <person name="Labutti K."/>
            <person name="Lapidus A."/>
            <person name="Lindquist E."/>
            <person name="Lipzen A."/>
            <person name="Meier-Kolthoff J.P."/>
            <person name="Ohm R.A."/>
            <person name="Otillar R.P."/>
            <person name="Pangilinan J."/>
            <person name="Peng Y."/>
            <person name="Rokas A."/>
            <person name="Rosa C.A."/>
            <person name="Scheuner C."/>
            <person name="Sibirny A.A."/>
            <person name="Slot J.C."/>
            <person name="Stielow J.B."/>
            <person name="Sun H."/>
            <person name="Kurtzman C.P."/>
            <person name="Blackwell M."/>
            <person name="Grigoriev I.V."/>
            <person name="Jeffries T.W."/>
        </authorList>
    </citation>
    <scope>NUCLEOTIDE SEQUENCE [LARGE SCALE GENOMIC DNA]</scope>
    <source>
        <strain evidence="13">NRRL Y-17324</strain>
    </source>
</reference>
<dbReference type="GO" id="GO:0043332">
    <property type="term" value="C:mating projection tip"/>
    <property type="evidence" value="ECO:0007669"/>
    <property type="project" value="UniProtKB-UniRule"/>
</dbReference>
<evidence type="ECO:0000256" key="3">
    <source>
        <dbReference type="ARBA" id="ARBA00010780"/>
    </source>
</evidence>
<sequence length="667" mass="74341">MPPSKQYLSPLETLSQVYLNKYSLVLALVAIKVYLFKRAVLANIDAVALQNECDKLANEYPGKVSLLINSYILDNLSKARYSYLVLIQALVSTVKHLVLFYVELFLGTYTCLLNAAVSGTANFAVDTSKNVIVMVNSTIVDVTHDIQDGLDGLSAVIQTLVSSLDKIKAFFTGKDPTTTQYEDKIKLSIGALRKLSIPTSVLSSIEEFRNSTVPTFDQLQNTTSVLIASPFDLVSRKLGESSFNSSLDSSRQLLGNESLPVMPNGACSSRIADTVSQLHKDVDLAAKKILFGIVAAAVVVCLPLAYTHVRAWRREARLMDELEDSHVSPVVMLNVLNRYENPLLYYLHKFAGLRRTSTIWLINYITSVYSRVVLMMGFTGLIAVLSQWMLLRIFVDAIKQPLDPKPTSTNSTVDVSKAFIADTNKYIAAQELILNEELFGHIHNVSTSLNSTLVTFMANLNRTVNDMFGRTPLSGPINTIVYCTLGRKVEKIENGITWLNKNLKIAIPLVDEGLETQIENLITSKNVMPMAQDGLRSIELSYKNTLRWELYVSIGLCGLWVIQIITGISILLFKHYLSRNSGSTISSVRDKFMVDPATIGDPKPLTLKERQSYGYPFCNPYEESKLPKKYLEDEKDLDPCVRSSSIYGSSHVEFPTRTSSTVRTYNH</sequence>
<organism evidence="12 13">
    <name type="scientific">Suhomyces tanzawaensis NRRL Y-17324</name>
    <dbReference type="NCBI Taxonomy" id="984487"/>
    <lineage>
        <taxon>Eukaryota</taxon>
        <taxon>Fungi</taxon>
        <taxon>Dikarya</taxon>
        <taxon>Ascomycota</taxon>
        <taxon>Saccharomycotina</taxon>
        <taxon>Pichiomycetes</taxon>
        <taxon>Debaryomycetaceae</taxon>
        <taxon>Suhomyces</taxon>
    </lineage>
</organism>
<evidence type="ECO:0000256" key="10">
    <source>
        <dbReference type="ARBA" id="ARBA00023180"/>
    </source>
</evidence>
<dbReference type="PANTHER" id="PTHR31030">
    <property type="entry name" value="PLASMA MEMBRANE FUSION PROTEIN PRM1"/>
    <property type="match status" value="1"/>
</dbReference>
<keyword evidence="8 11" id="KW-1133">Transmembrane helix</keyword>
<evidence type="ECO:0000256" key="1">
    <source>
        <dbReference type="ARBA" id="ARBA00002512"/>
    </source>
</evidence>
<comment type="caution">
    <text evidence="11">Lacks conserved residue(s) required for the propagation of feature annotation.</text>
</comment>
<dbReference type="STRING" id="984487.A0A1E4SH05"/>
<dbReference type="GO" id="GO:0005886">
    <property type="term" value="C:plasma membrane"/>
    <property type="evidence" value="ECO:0007669"/>
    <property type="project" value="UniProtKB-SubCell"/>
</dbReference>
<dbReference type="RefSeq" id="XP_020063910.1">
    <property type="nucleotide sequence ID" value="XM_020211063.1"/>
</dbReference>
<comment type="subcellular location">
    <subcellularLocation>
        <location evidence="2 11">Cell membrane</location>
        <topology evidence="2 11">Multi-pass membrane protein</topology>
    </subcellularLocation>
</comment>
<dbReference type="AlphaFoldDB" id="A0A1E4SH05"/>
<evidence type="ECO:0000256" key="4">
    <source>
        <dbReference type="ARBA" id="ARBA00017621"/>
    </source>
</evidence>
<dbReference type="GO" id="GO:0032220">
    <property type="term" value="P:plasma membrane fusion involved in cytogamy"/>
    <property type="evidence" value="ECO:0007669"/>
    <property type="project" value="TreeGrafter"/>
</dbReference>
<feature type="transmembrane region" description="Helical" evidence="11">
    <location>
        <begin position="372"/>
        <end position="395"/>
    </location>
</feature>
<dbReference type="InterPro" id="IPR026777">
    <property type="entry name" value="PRM1"/>
</dbReference>
<gene>
    <name evidence="12" type="ORF">CANTADRAFT_7122</name>
</gene>
<dbReference type="Proteomes" id="UP000094285">
    <property type="component" value="Unassembled WGS sequence"/>
</dbReference>
<dbReference type="OrthoDB" id="5356111at2759"/>
<evidence type="ECO:0000256" key="8">
    <source>
        <dbReference type="ARBA" id="ARBA00022989"/>
    </source>
</evidence>
<keyword evidence="9 11" id="KW-0472">Membrane</keyword>
<comment type="function">
    <text evidence="1 11">Involved in cell fusion during mating by stabilizing the plasma membrane fusion event.</text>
</comment>
<accession>A0A1E4SH05</accession>